<reference evidence="1" key="1">
    <citation type="submission" date="2022-07" db="EMBL/GenBank/DDBJ databases">
        <title>Genome analysis of Parmales, a sister group of diatoms, reveals the evolutionary specialization of diatoms from phago-mixotrophs to photoautotrophs.</title>
        <authorList>
            <person name="Ban H."/>
            <person name="Sato S."/>
            <person name="Yoshikawa S."/>
            <person name="Kazumasa Y."/>
            <person name="Nakamura Y."/>
            <person name="Ichinomiya M."/>
            <person name="Saitoh K."/>
            <person name="Sato N."/>
            <person name="Blanc-Mathieu R."/>
            <person name="Endo H."/>
            <person name="Kuwata A."/>
            <person name="Ogata H."/>
        </authorList>
    </citation>
    <scope>NUCLEOTIDE SEQUENCE</scope>
</reference>
<dbReference type="Proteomes" id="UP001165082">
    <property type="component" value="Unassembled WGS sequence"/>
</dbReference>
<accession>A0A9W6Z965</accession>
<dbReference type="OrthoDB" id="195445at2759"/>
<keyword evidence="2" id="KW-1185">Reference proteome</keyword>
<dbReference type="EMBL" id="BRXZ01003126">
    <property type="protein sequence ID" value="GMH47871.1"/>
    <property type="molecule type" value="Genomic_DNA"/>
</dbReference>
<gene>
    <name evidence="1" type="ORF">TrRE_jg6027</name>
</gene>
<organism evidence="1 2">
    <name type="scientific">Triparma retinervis</name>
    <dbReference type="NCBI Taxonomy" id="2557542"/>
    <lineage>
        <taxon>Eukaryota</taxon>
        <taxon>Sar</taxon>
        <taxon>Stramenopiles</taxon>
        <taxon>Ochrophyta</taxon>
        <taxon>Bolidophyceae</taxon>
        <taxon>Parmales</taxon>
        <taxon>Triparmaceae</taxon>
        <taxon>Triparma</taxon>
    </lineage>
</organism>
<evidence type="ECO:0000313" key="2">
    <source>
        <dbReference type="Proteomes" id="UP001165082"/>
    </source>
</evidence>
<sequence length="220" mass="25043">MSMGLTARPGRTPKAHSIIDLRALKPSTSERRSMEEQEEVLTMVQQYLAVIGNRRSIKSTMTKQVPKAVQRHGIELCTNQKGSPGLNHFQVLYSHEASVFNSPLRSLVVSIIRFIAAKAMIGGTLDEFRINGELVCWSRSVVKGDTMRAMWFYQHKTAREKKMNLWYLALILSLCRRMGFVSTCEWRDKCSMDDGDFRYDIPAAQSIPEIVKLMKKTVPS</sequence>
<evidence type="ECO:0000313" key="1">
    <source>
        <dbReference type="EMBL" id="GMH47871.1"/>
    </source>
</evidence>
<dbReference type="AlphaFoldDB" id="A0A9W6Z965"/>
<name>A0A9W6Z965_9STRA</name>
<proteinExistence type="predicted"/>
<comment type="caution">
    <text evidence="1">The sequence shown here is derived from an EMBL/GenBank/DDBJ whole genome shotgun (WGS) entry which is preliminary data.</text>
</comment>
<protein>
    <submittedName>
        <fullName evidence="1">Uncharacterized protein</fullName>
    </submittedName>
</protein>